<dbReference type="GO" id="GO:0003700">
    <property type="term" value="F:DNA-binding transcription factor activity"/>
    <property type="evidence" value="ECO:0007669"/>
    <property type="project" value="InterPro"/>
</dbReference>
<dbReference type="Gene3D" id="2.30.30.40">
    <property type="entry name" value="SH3 Domains"/>
    <property type="match status" value="1"/>
</dbReference>
<evidence type="ECO:0000259" key="7">
    <source>
        <dbReference type="PROSITE" id="PS50252"/>
    </source>
</evidence>
<dbReference type="CDD" id="cd00174">
    <property type="entry name" value="SH3"/>
    <property type="match status" value="1"/>
</dbReference>
<dbReference type="SMART" id="SM00325">
    <property type="entry name" value="RhoGEF"/>
    <property type="match status" value="1"/>
</dbReference>
<evidence type="ECO:0000256" key="2">
    <source>
        <dbReference type="PROSITE-ProRule" id="PRU00192"/>
    </source>
</evidence>
<evidence type="ECO:0000313" key="9">
    <source>
        <dbReference type="Proteomes" id="UP000816034"/>
    </source>
</evidence>
<sequence>MSSSNNKAQAHLTSADFHYDAHPILFYVKMNFDFEGQRERELTLHQGDVVGVTKDNVQGWSVGKFNHKIGLFPTAFASPIQDGVDDAASILTRVWRGYKFRKGLERKNRVREIICIINELIETEKNYLYFLDVLDTLYIQVFESRLEAKRPLISQEEIKKVFGNVRQIRNLTKILLNEVQKQKNENRNSGNIPKILDVFVKHLPFLNFYSDYVKGYDLAVEIVNEICKKNKEFDKILKQSRDDPQSKGLGLRDLLPKPMQRIFGYKNLFDRLVKITPSDSVIYLKVRSLAENMEKIVSKINESKRHYETSQKVASQFSGLLKSWRKFMKEGRIKIQHQNEKGDEWADCYLASDIFAFTTSGKKDIVILPLIFSAVLDNFGEHSIILSTLKEPSITLKFADHNEKMEWLNLTKKNIEEEININKKKFGLEQDPTEEAGHWIQSIQKIEEQNNTIIDLLKEFTVHKSSLSQYDSSIQRYKDEIRNLIQNIQSIQEERKKLDSTLDESKQIQQLVADQEHLFENVEKQLDMIKSLCTDDSTFKKLFGDSYLKLQHEKRNFEQVRNQRLTMDPEQQNYLTSNTILDAKTQETIEELKREFGDEFTLIHKVIQQLDFQEINYEMVYQKQEYENRNKYLEEKNKGLEEANQRLNKKVSKLYEKINQLESQITNTLQKNDFSMMVNEAFTLLDEKHTSLQSALERESSQFRMQAEIDNMRVNFETEISRKEREIIELKETIQELKKKDKTIDSSQLLNTREDIPEEDIHYLKSQNNNLKSEIQSLLNTLHQTRQEKKEDRQKMLAQLDEINKFNKAQIQYYMSSNKNLISTMASSQNTMVEMQNEIVDLYKKVENYFLSVSEQDQIIDNLRQQVERYKQESMKLQFSLAHSITKEMKWKKQLDEEKQHQMKLEQLRKRRSQRIVPQRFSINDFSSPAFAAAVMSEHLQNTEAQVEDTQRCSSSTQSPTTTLPQQQVPPPRPVTMAFENTDLIVSEDIEEYVDLGDVPRKKSFGNEEKRKTISFFNPIFTPNSKQDINIIDEMRQKFNKRK</sequence>
<dbReference type="SMART" id="SM00326">
    <property type="entry name" value="SH3"/>
    <property type="match status" value="1"/>
</dbReference>
<evidence type="ECO:0000259" key="6">
    <source>
        <dbReference type="PROSITE" id="PS50010"/>
    </source>
</evidence>
<gene>
    <name evidence="8" type="ORF">C9374_009654</name>
</gene>
<protein>
    <recommendedName>
        <fullName evidence="10">RhoGEF domain-containing protein</fullName>
    </recommendedName>
</protein>
<name>A0AA88H552_NAELO</name>
<evidence type="ECO:0000256" key="1">
    <source>
        <dbReference type="ARBA" id="ARBA00022443"/>
    </source>
</evidence>
<dbReference type="Proteomes" id="UP000816034">
    <property type="component" value="Unassembled WGS sequence"/>
</dbReference>
<dbReference type="InterPro" id="IPR046360">
    <property type="entry name" value="T-box_DNA-bd"/>
</dbReference>
<dbReference type="EMBL" id="PYSW02000003">
    <property type="protein sequence ID" value="KAG2393077.1"/>
    <property type="molecule type" value="Genomic_DNA"/>
</dbReference>
<dbReference type="Pfam" id="PF00621">
    <property type="entry name" value="RhoGEF"/>
    <property type="match status" value="1"/>
</dbReference>
<dbReference type="InterPro" id="IPR036028">
    <property type="entry name" value="SH3-like_dom_sf"/>
</dbReference>
<evidence type="ECO:0000256" key="4">
    <source>
        <dbReference type="SAM" id="MobiDB-lite"/>
    </source>
</evidence>
<dbReference type="InterPro" id="IPR051092">
    <property type="entry name" value="FYVE_RhoGEF_PH"/>
</dbReference>
<accession>A0AA88H552</accession>
<dbReference type="InterPro" id="IPR001452">
    <property type="entry name" value="SH3_domain"/>
</dbReference>
<feature type="region of interest" description="Disordered" evidence="4">
    <location>
        <begin position="944"/>
        <end position="973"/>
    </location>
</feature>
<dbReference type="PROSITE" id="PS50002">
    <property type="entry name" value="SH3"/>
    <property type="match status" value="1"/>
</dbReference>
<dbReference type="Pfam" id="PF00018">
    <property type="entry name" value="SH3_1"/>
    <property type="match status" value="1"/>
</dbReference>
<comment type="caution">
    <text evidence="8">The sequence shown here is derived from an EMBL/GenBank/DDBJ whole genome shotgun (WGS) entry which is preliminary data.</text>
</comment>
<feature type="coiled-coil region" evidence="3">
    <location>
        <begin position="623"/>
        <end position="671"/>
    </location>
</feature>
<feature type="coiled-coil region" evidence="3">
    <location>
        <begin position="467"/>
        <end position="511"/>
    </location>
</feature>
<dbReference type="SUPFAM" id="SSF48065">
    <property type="entry name" value="DBL homology domain (DH-domain)"/>
    <property type="match status" value="1"/>
</dbReference>
<dbReference type="AlphaFoldDB" id="A0AA88H552"/>
<evidence type="ECO:0008006" key="10">
    <source>
        <dbReference type="Google" id="ProtNLM"/>
    </source>
</evidence>
<feature type="compositionally biased region" description="Low complexity" evidence="4">
    <location>
        <begin position="952"/>
        <end position="967"/>
    </location>
</feature>
<dbReference type="GO" id="GO:0005085">
    <property type="term" value="F:guanyl-nucleotide exchange factor activity"/>
    <property type="evidence" value="ECO:0007669"/>
    <property type="project" value="InterPro"/>
</dbReference>
<dbReference type="GeneID" id="68102108"/>
<dbReference type="CDD" id="cd00160">
    <property type="entry name" value="RhoGEF"/>
    <property type="match status" value="1"/>
</dbReference>
<evidence type="ECO:0000313" key="8">
    <source>
        <dbReference type="EMBL" id="KAG2393077.1"/>
    </source>
</evidence>
<dbReference type="Gene3D" id="1.20.900.10">
    <property type="entry name" value="Dbl homology (DH) domain"/>
    <property type="match status" value="1"/>
</dbReference>
<keyword evidence="3" id="KW-0175">Coiled coil</keyword>
<keyword evidence="9" id="KW-1185">Reference proteome</keyword>
<dbReference type="RefSeq" id="XP_044554971.1">
    <property type="nucleotide sequence ID" value="XM_044699865.1"/>
</dbReference>
<feature type="coiled-coil region" evidence="3">
    <location>
        <begin position="713"/>
        <end position="880"/>
    </location>
</feature>
<reference evidence="8 9" key="1">
    <citation type="journal article" date="2018" name="BMC Genomics">
        <title>The genome of Naegleria lovaniensis, the basis for a comparative approach to unravel pathogenicity factors of the human pathogenic amoeba N. fowleri.</title>
        <authorList>
            <person name="Liechti N."/>
            <person name="Schurch N."/>
            <person name="Bruggmann R."/>
            <person name="Wittwer M."/>
        </authorList>
    </citation>
    <scope>NUCLEOTIDE SEQUENCE [LARGE SCALE GENOMIC DNA]</scope>
    <source>
        <strain evidence="8 9">ATCC 30569</strain>
    </source>
</reference>
<feature type="domain" description="SH3" evidence="5">
    <location>
        <begin position="23"/>
        <end position="82"/>
    </location>
</feature>
<dbReference type="GO" id="GO:0045893">
    <property type="term" value="P:positive regulation of DNA-templated transcription"/>
    <property type="evidence" value="ECO:0007669"/>
    <property type="project" value="InterPro"/>
</dbReference>
<organism evidence="8 9">
    <name type="scientific">Naegleria lovaniensis</name>
    <name type="common">Amoeba</name>
    <dbReference type="NCBI Taxonomy" id="51637"/>
    <lineage>
        <taxon>Eukaryota</taxon>
        <taxon>Discoba</taxon>
        <taxon>Heterolobosea</taxon>
        <taxon>Tetramitia</taxon>
        <taxon>Eutetramitia</taxon>
        <taxon>Vahlkampfiidae</taxon>
        <taxon>Naegleria</taxon>
    </lineage>
</organism>
<dbReference type="GO" id="GO:0005737">
    <property type="term" value="C:cytoplasm"/>
    <property type="evidence" value="ECO:0007669"/>
    <property type="project" value="TreeGrafter"/>
</dbReference>
<dbReference type="InterPro" id="IPR000219">
    <property type="entry name" value="DH_dom"/>
</dbReference>
<dbReference type="PROSITE" id="PS50252">
    <property type="entry name" value="TBOX_3"/>
    <property type="match status" value="1"/>
</dbReference>
<dbReference type="PANTHER" id="PTHR12673">
    <property type="entry name" value="FACIOGENITAL DYSPLASIA PROTEIN"/>
    <property type="match status" value="1"/>
</dbReference>
<keyword evidence="1 2" id="KW-0728">SH3 domain</keyword>
<feature type="domain" description="DH" evidence="6">
    <location>
        <begin position="112"/>
        <end position="303"/>
    </location>
</feature>
<feature type="domain" description="T-box" evidence="7">
    <location>
        <begin position="339"/>
        <end position="545"/>
    </location>
</feature>
<evidence type="ECO:0000259" key="5">
    <source>
        <dbReference type="PROSITE" id="PS50002"/>
    </source>
</evidence>
<dbReference type="SUPFAM" id="SSF50044">
    <property type="entry name" value="SH3-domain"/>
    <property type="match status" value="1"/>
</dbReference>
<proteinExistence type="predicted"/>
<dbReference type="PROSITE" id="PS50010">
    <property type="entry name" value="DH_2"/>
    <property type="match status" value="1"/>
</dbReference>
<dbReference type="PANTHER" id="PTHR12673:SF159">
    <property type="entry name" value="LD03170P"/>
    <property type="match status" value="1"/>
</dbReference>
<dbReference type="InterPro" id="IPR035899">
    <property type="entry name" value="DBL_dom_sf"/>
</dbReference>
<evidence type="ECO:0000256" key="3">
    <source>
        <dbReference type="SAM" id="Coils"/>
    </source>
</evidence>